<feature type="region of interest" description="Disordered" evidence="1">
    <location>
        <begin position="52"/>
        <end position="82"/>
    </location>
</feature>
<protein>
    <submittedName>
        <fullName evidence="2">Uncharacterized protein</fullName>
    </submittedName>
</protein>
<dbReference type="Proteomes" id="UP000053512">
    <property type="component" value="Unassembled WGS sequence"/>
</dbReference>
<accession>A0A0W8IPC4</accession>
<name>A0A0W8IPC4_KOCRO</name>
<reference evidence="3" key="1">
    <citation type="submission" date="2015-12" db="EMBL/GenBank/DDBJ databases">
        <authorList>
            <person name="Nair G.R."/>
            <person name="Kaur G."/>
            <person name="Mayilraj S."/>
        </authorList>
    </citation>
    <scope>NUCLEOTIDE SEQUENCE [LARGE SCALE GENOMIC DNA]</scope>
    <source>
        <strain evidence="3">CD08_4</strain>
    </source>
</reference>
<evidence type="ECO:0000256" key="1">
    <source>
        <dbReference type="SAM" id="MobiDB-lite"/>
    </source>
</evidence>
<dbReference type="EMBL" id="LQBK01000004">
    <property type="protein sequence ID" value="KUG61753.1"/>
    <property type="molecule type" value="Genomic_DNA"/>
</dbReference>
<gene>
    <name evidence="2" type="ORF">AVL61_02300</name>
</gene>
<evidence type="ECO:0000313" key="3">
    <source>
        <dbReference type="Proteomes" id="UP000053512"/>
    </source>
</evidence>
<proteinExistence type="predicted"/>
<comment type="caution">
    <text evidence="2">The sequence shown here is derived from an EMBL/GenBank/DDBJ whole genome shotgun (WGS) entry which is preliminary data.</text>
</comment>
<sequence length="82" mass="8806">MLQPVGGAARGEDPQRTGREGGWGRRRCAQRTERLLLLPNGKFHAFHCTCGGGPENRAADDDGAAHPQGWTAPQGRGVSGWR</sequence>
<feature type="compositionally biased region" description="Basic and acidic residues" evidence="1">
    <location>
        <begin position="10"/>
        <end position="23"/>
    </location>
</feature>
<dbReference type="AlphaFoldDB" id="A0A0W8IPC4"/>
<feature type="region of interest" description="Disordered" evidence="1">
    <location>
        <begin position="1"/>
        <end position="26"/>
    </location>
</feature>
<evidence type="ECO:0000313" key="2">
    <source>
        <dbReference type="EMBL" id="KUG61753.1"/>
    </source>
</evidence>
<organism evidence="2 3">
    <name type="scientific">Kocuria rosea subsp. polaris</name>
    <dbReference type="NCBI Taxonomy" id="136273"/>
    <lineage>
        <taxon>Bacteria</taxon>
        <taxon>Bacillati</taxon>
        <taxon>Actinomycetota</taxon>
        <taxon>Actinomycetes</taxon>
        <taxon>Micrococcales</taxon>
        <taxon>Micrococcaceae</taxon>
        <taxon>Kocuria</taxon>
    </lineage>
</organism>